<evidence type="ECO:0000313" key="2">
    <source>
        <dbReference type="EMBL" id="ALU63745.1"/>
    </source>
</evidence>
<feature type="signal peptide" evidence="1">
    <location>
        <begin position="1"/>
        <end position="16"/>
    </location>
</feature>
<evidence type="ECO:0000256" key="1">
    <source>
        <dbReference type="SAM" id="SignalP"/>
    </source>
</evidence>
<accession>A0A1R7T087</accession>
<reference evidence="2" key="1">
    <citation type="submission" date="2015-01" db="EMBL/GenBank/DDBJ databases">
        <title>EST analysis of Haliotis madaka.</title>
        <authorList>
            <person name="Lee J."/>
        </authorList>
    </citation>
    <scope>NUCLEOTIDE SEQUENCE</scope>
</reference>
<name>A0A1R7T087_HALMK</name>
<dbReference type="EMBL" id="KP734097">
    <property type="protein sequence ID" value="ALU63745.1"/>
    <property type="molecule type" value="mRNA"/>
</dbReference>
<protein>
    <submittedName>
        <fullName evidence="2">Halitoid growth-associated peptide</fullName>
    </submittedName>
</protein>
<sequence>MKVLCVLLVVVGSAMCREVGKVARREEEYVCPPQEESFGYMSFCAWDPCDMFADEPCADVPGAVCKFDACPNHACIPMFFVGKQWVECKDVVYLDK</sequence>
<organism evidence="2">
    <name type="scientific">Haliotis madaka</name>
    <name type="common">Giant abalone</name>
    <name type="synonym">Nordotis madaka</name>
    <dbReference type="NCBI Taxonomy" id="81897"/>
    <lineage>
        <taxon>Eukaryota</taxon>
        <taxon>Metazoa</taxon>
        <taxon>Spiralia</taxon>
        <taxon>Lophotrochozoa</taxon>
        <taxon>Mollusca</taxon>
        <taxon>Gastropoda</taxon>
        <taxon>Vetigastropoda</taxon>
        <taxon>Lepetellida</taxon>
        <taxon>Haliotoidea</taxon>
        <taxon>Haliotidae</taxon>
        <taxon>Haliotis</taxon>
    </lineage>
</organism>
<proteinExistence type="evidence at transcript level"/>
<dbReference type="AlphaFoldDB" id="A0A1R7T087"/>
<feature type="chain" id="PRO_5012639214" evidence="1">
    <location>
        <begin position="17"/>
        <end position="96"/>
    </location>
</feature>
<keyword evidence="1" id="KW-0732">Signal</keyword>